<dbReference type="GeneID" id="106467704"/>
<dbReference type="RefSeq" id="XP_013783536.1">
    <property type="nucleotide sequence ID" value="XM_013928082.2"/>
</dbReference>
<feature type="transmembrane region" description="Helical" evidence="2">
    <location>
        <begin position="71"/>
        <end position="94"/>
    </location>
</feature>
<dbReference type="Pfam" id="PF13908">
    <property type="entry name" value="Shisa_N"/>
    <property type="match status" value="1"/>
</dbReference>
<evidence type="ECO:0000313" key="5">
    <source>
        <dbReference type="RefSeq" id="XP_013783535.1"/>
    </source>
</evidence>
<feature type="region of interest" description="Disordered" evidence="1">
    <location>
        <begin position="178"/>
        <end position="259"/>
    </location>
</feature>
<keyword evidence="2" id="KW-0472">Membrane</keyword>
<evidence type="ECO:0000256" key="1">
    <source>
        <dbReference type="SAM" id="MobiDB-lite"/>
    </source>
</evidence>
<sequence>MEVRLLSDKDHEVLGLEYCPGYTDSFGKWNTGFYCPSLGNEEPVYCCGTVTYKYCCTKRDREHSPEPDQTFILAIALGLLLVISLLTLVSCFFCQRCLFNKRRHTATNGGPLYRLHCSSTTSGVANMYSFSGQNSAATTPVDGIEPHVLRDIASRRSHILTSRVPTFSAAVAQSTVPNLTEDSVHNDPPPPYNTDSPRSSLLLAEQDPFYSSVSSPSTTSFTQSQPPRTLHGSQSPDISHSLQSSHTSVSSTQLQGSTAAENNSLYWSTKF</sequence>
<gene>
    <name evidence="5 6" type="primary">LOC106467704</name>
</gene>
<dbReference type="Proteomes" id="UP000694941">
    <property type="component" value="Unplaced"/>
</dbReference>
<dbReference type="InterPro" id="IPR053891">
    <property type="entry name" value="Shisa_N"/>
</dbReference>
<proteinExistence type="predicted"/>
<accession>A0ABM1BK22</accession>
<feature type="domain" description="Shisa N-terminal" evidence="3">
    <location>
        <begin position="17"/>
        <end position="62"/>
    </location>
</feature>
<evidence type="ECO:0000313" key="4">
    <source>
        <dbReference type="Proteomes" id="UP000694941"/>
    </source>
</evidence>
<keyword evidence="2" id="KW-1133">Transmembrane helix</keyword>
<protein>
    <submittedName>
        <fullName evidence="5 6">Membrane protein FAM159A-like</fullName>
    </submittedName>
</protein>
<dbReference type="RefSeq" id="XP_013783535.1">
    <property type="nucleotide sequence ID" value="XM_013928081.2"/>
</dbReference>
<feature type="compositionally biased region" description="Low complexity" evidence="1">
    <location>
        <begin position="239"/>
        <end position="254"/>
    </location>
</feature>
<organism evidence="4 6">
    <name type="scientific">Limulus polyphemus</name>
    <name type="common">Atlantic horseshoe crab</name>
    <dbReference type="NCBI Taxonomy" id="6850"/>
    <lineage>
        <taxon>Eukaryota</taxon>
        <taxon>Metazoa</taxon>
        <taxon>Ecdysozoa</taxon>
        <taxon>Arthropoda</taxon>
        <taxon>Chelicerata</taxon>
        <taxon>Merostomata</taxon>
        <taxon>Xiphosura</taxon>
        <taxon>Limulidae</taxon>
        <taxon>Limulus</taxon>
    </lineage>
</organism>
<reference evidence="5 6" key="1">
    <citation type="submission" date="2025-05" db="UniProtKB">
        <authorList>
            <consortium name="RefSeq"/>
        </authorList>
    </citation>
    <scope>IDENTIFICATION</scope>
    <source>
        <tissue evidence="5 6">Muscle</tissue>
    </source>
</reference>
<evidence type="ECO:0000256" key="2">
    <source>
        <dbReference type="SAM" id="Phobius"/>
    </source>
</evidence>
<keyword evidence="4" id="KW-1185">Reference proteome</keyword>
<evidence type="ECO:0000313" key="6">
    <source>
        <dbReference type="RefSeq" id="XP_013783536.1"/>
    </source>
</evidence>
<name>A0ABM1BK22_LIMPO</name>
<feature type="compositionally biased region" description="Low complexity" evidence="1">
    <location>
        <begin position="208"/>
        <end position="229"/>
    </location>
</feature>
<keyword evidence="2" id="KW-0812">Transmembrane</keyword>
<evidence type="ECO:0000259" key="3">
    <source>
        <dbReference type="Pfam" id="PF13908"/>
    </source>
</evidence>